<accession>A0A6H1TT39</accession>
<sequence length="275" mass="31564">MTKNIEEVQKFWENNPLWSGESNFAPGTQEFFEEHRQVYIEDCFAGYLDKRIFPNKIEEQKILDLGCGPGFWTVEFGLRGCQNITAADLTLKALELTQQRCKIYGLQAALSQQNAEHLTFADASFSHVNCQGVIHHTPNTDLCVKEIARVLNDEGTAIISVYYKNIFLRSWKFLKFPASLIGKLGGGLKGRGREQIYQIDDVNEIVRLYDGVDNPIGKAYSRKEFSQMLSPYFEIQDVWIYFFPARTLPFPLPNFIHSILDKSVGFMIMAKLKKR</sequence>
<dbReference type="SUPFAM" id="SSF53335">
    <property type="entry name" value="S-adenosyl-L-methionine-dependent methyltransferases"/>
    <property type="match status" value="1"/>
</dbReference>
<dbReference type="Gene3D" id="3.40.50.150">
    <property type="entry name" value="Vaccinia Virus protein VP39"/>
    <property type="match status" value="1"/>
</dbReference>
<keyword evidence="3" id="KW-1185">Reference proteome</keyword>
<dbReference type="EMBL" id="CP051167">
    <property type="protein sequence ID" value="QIZ69376.1"/>
    <property type="molecule type" value="Genomic_DNA"/>
</dbReference>
<evidence type="ECO:0000313" key="3">
    <source>
        <dbReference type="Proteomes" id="UP000500857"/>
    </source>
</evidence>
<name>A0A6H1TT39_9CYAN</name>
<reference evidence="2 3" key="1">
    <citation type="submission" date="2020-04" db="EMBL/GenBank/DDBJ databases">
        <authorList>
            <person name="Basu S."/>
            <person name="Maruthanayagam V."/>
            <person name="Chakraborty S."/>
            <person name="Pramanik A."/>
            <person name="Mukherjee J."/>
            <person name="Brink B."/>
        </authorList>
    </citation>
    <scope>NUCLEOTIDE SEQUENCE [LARGE SCALE GENOMIC DNA]</scope>
    <source>
        <strain evidence="2 3">AP17</strain>
    </source>
</reference>
<dbReference type="Pfam" id="PF08241">
    <property type="entry name" value="Methyltransf_11"/>
    <property type="match status" value="1"/>
</dbReference>
<dbReference type="PANTHER" id="PTHR43591">
    <property type="entry name" value="METHYLTRANSFERASE"/>
    <property type="match status" value="1"/>
</dbReference>
<protein>
    <submittedName>
        <fullName evidence="2">Class I SAM-dependent methyltransferase</fullName>
    </submittedName>
</protein>
<keyword evidence="2" id="KW-0808">Transferase</keyword>
<evidence type="ECO:0000313" key="2">
    <source>
        <dbReference type="EMBL" id="QIZ69376.1"/>
    </source>
</evidence>
<dbReference type="Proteomes" id="UP000500857">
    <property type="component" value="Chromosome"/>
</dbReference>
<keyword evidence="2" id="KW-0489">Methyltransferase</keyword>
<feature type="domain" description="Methyltransferase type 11" evidence="1">
    <location>
        <begin position="63"/>
        <end position="159"/>
    </location>
</feature>
<evidence type="ECO:0000259" key="1">
    <source>
        <dbReference type="Pfam" id="PF08241"/>
    </source>
</evidence>
<proteinExistence type="predicted"/>
<dbReference type="GO" id="GO:0032259">
    <property type="term" value="P:methylation"/>
    <property type="evidence" value="ECO:0007669"/>
    <property type="project" value="UniProtKB-KW"/>
</dbReference>
<dbReference type="CDD" id="cd02440">
    <property type="entry name" value="AdoMet_MTases"/>
    <property type="match status" value="1"/>
</dbReference>
<dbReference type="KEGG" id="oxy:HCG48_01230"/>
<dbReference type="GO" id="GO:0008757">
    <property type="term" value="F:S-adenosylmethionine-dependent methyltransferase activity"/>
    <property type="evidence" value="ECO:0007669"/>
    <property type="project" value="InterPro"/>
</dbReference>
<organism evidence="2 3">
    <name type="scientific">Oxynema aestuarii AP17</name>
    <dbReference type="NCBI Taxonomy" id="2064643"/>
    <lineage>
        <taxon>Bacteria</taxon>
        <taxon>Bacillati</taxon>
        <taxon>Cyanobacteriota</taxon>
        <taxon>Cyanophyceae</taxon>
        <taxon>Oscillatoriophycideae</taxon>
        <taxon>Oscillatoriales</taxon>
        <taxon>Oscillatoriaceae</taxon>
        <taxon>Oxynema</taxon>
        <taxon>Oxynema aestuarii</taxon>
    </lineage>
</organism>
<dbReference type="RefSeq" id="WP_168567533.1">
    <property type="nucleotide sequence ID" value="NZ_CP051167.1"/>
</dbReference>
<dbReference type="InterPro" id="IPR013216">
    <property type="entry name" value="Methyltransf_11"/>
</dbReference>
<dbReference type="AlphaFoldDB" id="A0A6H1TT39"/>
<dbReference type="InterPro" id="IPR029063">
    <property type="entry name" value="SAM-dependent_MTases_sf"/>
</dbReference>
<gene>
    <name evidence="2" type="ORF">HCG48_01230</name>
</gene>